<dbReference type="GO" id="GO:0005524">
    <property type="term" value="F:ATP binding"/>
    <property type="evidence" value="ECO:0007669"/>
    <property type="project" value="UniProtKB-KW"/>
</dbReference>
<dbReference type="PRINTS" id="PR00477">
    <property type="entry name" value="PHGLYCKINASE"/>
</dbReference>
<feature type="binding site" evidence="14">
    <location>
        <position position="39"/>
    </location>
    <ligand>
        <name>(2R)-3-phosphoglycerate</name>
        <dbReference type="ChEBI" id="CHEBI:58272"/>
    </ligand>
</feature>
<keyword evidence="12" id="KW-0460">Magnesium</keyword>
<evidence type="ECO:0000256" key="11">
    <source>
        <dbReference type="ARBA" id="ARBA00022840"/>
    </source>
</evidence>
<dbReference type="FunFam" id="3.40.50.1260:FF:000003">
    <property type="entry name" value="Phosphoglycerate kinase"/>
    <property type="match status" value="1"/>
</dbReference>
<dbReference type="CDD" id="cd00318">
    <property type="entry name" value="Phosphoglycerate_kinase"/>
    <property type="match status" value="1"/>
</dbReference>
<evidence type="ECO:0000256" key="2">
    <source>
        <dbReference type="ARBA" id="ARBA00001946"/>
    </source>
</evidence>
<accession>A0A132NYP6</accession>
<dbReference type="PIRSF" id="PIRSF000724">
    <property type="entry name" value="Pgk"/>
    <property type="match status" value="1"/>
</dbReference>
<dbReference type="EC" id="2.7.2.3" evidence="6 16"/>
<feature type="binding site" evidence="14">
    <location>
        <begin position="23"/>
        <end position="25"/>
    </location>
    <ligand>
        <name>substrate</name>
    </ligand>
</feature>
<proteinExistence type="inferred from homology"/>
<comment type="catalytic activity">
    <reaction evidence="1 16">
        <text>(2R)-3-phosphoglycerate + ATP = (2R)-3-phospho-glyceroyl phosphate + ADP</text>
        <dbReference type="Rhea" id="RHEA:14801"/>
        <dbReference type="ChEBI" id="CHEBI:30616"/>
        <dbReference type="ChEBI" id="CHEBI:57604"/>
        <dbReference type="ChEBI" id="CHEBI:58272"/>
        <dbReference type="ChEBI" id="CHEBI:456216"/>
        <dbReference type="EC" id="2.7.2.3"/>
    </reaction>
</comment>
<dbReference type="EMBL" id="JXTI01000012">
    <property type="protein sequence ID" value="KWX15194.1"/>
    <property type="molecule type" value="Genomic_DNA"/>
</dbReference>
<feature type="binding site" evidence="14">
    <location>
        <position position="123"/>
    </location>
    <ligand>
        <name>(2R)-3-phosphoglycerate</name>
        <dbReference type="ChEBI" id="CHEBI:58272"/>
    </ligand>
</feature>
<feature type="binding site" evidence="15">
    <location>
        <position position="304"/>
    </location>
    <ligand>
        <name>ATP</name>
        <dbReference type="ChEBI" id="CHEBI:30616"/>
    </ligand>
</feature>
<keyword evidence="7 16" id="KW-0808">Transferase</keyword>
<name>A0A132NYP6_GIAIN</name>
<feature type="binding site" evidence="15">
    <location>
        <position position="335"/>
    </location>
    <ligand>
        <name>ATP</name>
        <dbReference type="ChEBI" id="CHEBI:30616"/>
    </ligand>
</feature>
<evidence type="ECO:0000256" key="9">
    <source>
        <dbReference type="ARBA" id="ARBA00022741"/>
    </source>
</evidence>
<dbReference type="InterPro" id="IPR001576">
    <property type="entry name" value="Phosphoglycerate_kinase"/>
</dbReference>
<dbReference type="PANTHER" id="PTHR11406:SF0">
    <property type="entry name" value="PHOSPHOGLYCERATE KINASE"/>
    <property type="match status" value="1"/>
</dbReference>
<evidence type="ECO:0000256" key="7">
    <source>
        <dbReference type="ARBA" id="ARBA00022679"/>
    </source>
</evidence>
<evidence type="ECO:0000256" key="12">
    <source>
        <dbReference type="ARBA" id="ARBA00022842"/>
    </source>
</evidence>
<evidence type="ECO:0000256" key="13">
    <source>
        <dbReference type="ARBA" id="ARBA00023152"/>
    </source>
</evidence>
<dbReference type="InterPro" id="IPR015911">
    <property type="entry name" value="Phosphoglycerate_kinase_CS"/>
</dbReference>
<sequence>MSLAKLSIADVDLSGKRVFVRTDYNVPQDKEGNITNLARIEASLPTLKHCLEKGCKSLVLASHLGRPKGNGPEPAFTLAPVAKALEGLLGKPVTLLKDCCGPEVEAACANPTPGSIFLLENLRFHKEETNENEDDPKVKAFRASLAKLADVYCNDAFGTAHRPHSSMVGEGYSVRCAGFLMQKEIDYFRIALSEPKRPYLAILGGAKVADKIKLIKNLLPKVNKIIICGGMSFTFLKKLKGMNIANSLYDSEGAETVDALMEIARAHNVEVILPIDCVAASEFDDGAKTKVVTCEEGIPEGWMGLDCGPASNELFAKAIMSSKTVIWNGPPGVFEMNSFCHGTMAMVDAVVKATEAGAITIIGGGDSATAAKKAKATNKISHVSTGGGASLELLQGDPLPGVVRLSDKK</sequence>
<dbReference type="GO" id="GO:0046872">
    <property type="term" value="F:metal ion binding"/>
    <property type="evidence" value="ECO:0007669"/>
    <property type="project" value="UniProtKB-KW"/>
</dbReference>
<dbReference type="GO" id="GO:0043531">
    <property type="term" value="F:ADP binding"/>
    <property type="evidence" value="ECO:0007669"/>
    <property type="project" value="TreeGrafter"/>
</dbReference>
<dbReference type="Proteomes" id="UP000070089">
    <property type="component" value="Unassembled WGS sequence"/>
</dbReference>
<gene>
    <name evidence="18" type="ORF">QR46_0733</name>
</gene>
<comment type="similarity">
    <text evidence="4 16">Belongs to the phosphoglycerate kinase family.</text>
</comment>
<feature type="binding site" evidence="14">
    <location>
        <begin position="63"/>
        <end position="66"/>
    </location>
    <ligand>
        <name>substrate</name>
    </ligand>
</feature>
<evidence type="ECO:0000256" key="1">
    <source>
        <dbReference type="ARBA" id="ARBA00000642"/>
    </source>
</evidence>
<keyword evidence="10 16" id="KW-0418">Kinase</keyword>
<evidence type="ECO:0000256" key="10">
    <source>
        <dbReference type="ARBA" id="ARBA00022777"/>
    </source>
</evidence>
<evidence type="ECO:0000256" key="8">
    <source>
        <dbReference type="ARBA" id="ARBA00022723"/>
    </source>
</evidence>
<evidence type="ECO:0000256" key="5">
    <source>
        <dbReference type="ARBA" id="ARBA00011245"/>
    </source>
</evidence>
<feature type="binding site" evidence="15">
    <location>
        <begin position="364"/>
        <end position="367"/>
    </location>
    <ligand>
        <name>ATP</name>
        <dbReference type="ChEBI" id="CHEBI:30616"/>
    </ligand>
</feature>
<feature type="binding site" evidence="15">
    <location>
        <position position="211"/>
    </location>
    <ligand>
        <name>ATP</name>
        <dbReference type="ChEBI" id="CHEBI:30616"/>
    </ligand>
</feature>
<dbReference type="UniPathway" id="UPA00109">
    <property type="reaction ID" value="UER00185"/>
</dbReference>
<dbReference type="SUPFAM" id="SSF53748">
    <property type="entry name" value="Phosphoglycerate kinase"/>
    <property type="match status" value="1"/>
</dbReference>
<evidence type="ECO:0000256" key="16">
    <source>
        <dbReference type="RuleBase" id="RU000532"/>
    </source>
</evidence>
<dbReference type="OrthoDB" id="275353at2759"/>
<comment type="caution">
    <text evidence="18">The sequence shown here is derived from an EMBL/GenBank/DDBJ whole genome shotgun (WGS) entry which is preliminary data.</text>
</comment>
<dbReference type="GO" id="GO:0006096">
    <property type="term" value="P:glycolytic process"/>
    <property type="evidence" value="ECO:0007669"/>
    <property type="project" value="UniProtKB-UniPathway"/>
</dbReference>
<evidence type="ECO:0000256" key="4">
    <source>
        <dbReference type="ARBA" id="ARBA00008982"/>
    </source>
</evidence>
<feature type="binding site" evidence="14">
    <location>
        <position position="162"/>
    </location>
    <ligand>
        <name>(2R)-3-phosphoglycerate</name>
        <dbReference type="ChEBI" id="CHEBI:58272"/>
    </ligand>
</feature>
<evidence type="ECO:0000256" key="14">
    <source>
        <dbReference type="PIRSR" id="PIRSR000724-1"/>
    </source>
</evidence>
<dbReference type="GO" id="GO:0004618">
    <property type="term" value="F:phosphoglycerate kinase activity"/>
    <property type="evidence" value="ECO:0007669"/>
    <property type="project" value="UniProtKB-EC"/>
</dbReference>
<dbReference type="InterPro" id="IPR015824">
    <property type="entry name" value="Phosphoglycerate_kinase_N"/>
</dbReference>
<dbReference type="GO" id="GO:0005829">
    <property type="term" value="C:cytosol"/>
    <property type="evidence" value="ECO:0007669"/>
    <property type="project" value="TreeGrafter"/>
</dbReference>
<evidence type="ECO:0000256" key="17">
    <source>
        <dbReference type="RuleBase" id="RU000696"/>
    </source>
</evidence>
<comment type="subunit">
    <text evidence="5 17">Monomer.</text>
</comment>
<keyword evidence="8" id="KW-0479">Metal-binding</keyword>
<reference evidence="18 19" key="1">
    <citation type="journal article" date="2015" name="Mol. Biochem. Parasitol.">
        <title>Identification of polymorphic genes for use in assemblage B genotyping assays through comparative genomics of multiple assemblage B Giardia duodenalis isolates.</title>
        <authorList>
            <person name="Wielinga C."/>
            <person name="Thompson R.C."/>
            <person name="Monis P."/>
            <person name="Ryan U."/>
        </authorList>
    </citation>
    <scope>NUCLEOTIDE SEQUENCE [LARGE SCALE GENOMIC DNA]</scope>
    <source>
        <strain evidence="18 19">BAH15c1</strain>
    </source>
</reference>
<dbReference type="PANTHER" id="PTHR11406">
    <property type="entry name" value="PHOSPHOGLYCERATE KINASE"/>
    <property type="match status" value="1"/>
</dbReference>
<protein>
    <recommendedName>
        <fullName evidence="6 16">Phosphoglycerate kinase</fullName>
        <ecNumber evidence="6 16">2.7.2.3</ecNumber>
    </recommendedName>
</protein>
<dbReference type="FunFam" id="3.40.50.1260:FF:000006">
    <property type="entry name" value="Phosphoglycerate kinase"/>
    <property type="match status" value="1"/>
</dbReference>
<keyword evidence="13" id="KW-0324">Glycolysis</keyword>
<evidence type="ECO:0000256" key="15">
    <source>
        <dbReference type="PIRSR" id="PIRSR000724-2"/>
    </source>
</evidence>
<dbReference type="VEuPathDB" id="GiardiaDB:QR46_0733"/>
<dbReference type="GO" id="GO:0006094">
    <property type="term" value="P:gluconeogenesis"/>
    <property type="evidence" value="ECO:0007669"/>
    <property type="project" value="TreeGrafter"/>
</dbReference>
<dbReference type="AlphaFoldDB" id="A0A132NYP6"/>
<dbReference type="InterPro" id="IPR036043">
    <property type="entry name" value="Phosphoglycerate_kinase_sf"/>
</dbReference>
<evidence type="ECO:0000256" key="6">
    <source>
        <dbReference type="ARBA" id="ARBA00013061"/>
    </source>
</evidence>
<organism evidence="18 19">
    <name type="scientific">Giardia duodenalis assemblage B</name>
    <dbReference type="NCBI Taxonomy" id="1394984"/>
    <lineage>
        <taxon>Eukaryota</taxon>
        <taxon>Metamonada</taxon>
        <taxon>Diplomonadida</taxon>
        <taxon>Hexamitidae</taxon>
        <taxon>Giardiinae</taxon>
        <taxon>Giardia</taxon>
    </lineage>
</organism>
<evidence type="ECO:0000256" key="3">
    <source>
        <dbReference type="ARBA" id="ARBA00004838"/>
    </source>
</evidence>
<dbReference type="Gene3D" id="3.40.50.1260">
    <property type="entry name" value="Phosphoglycerate kinase, N-terminal domain"/>
    <property type="match status" value="3"/>
</dbReference>
<comment type="pathway">
    <text evidence="3 16">Carbohydrate degradation; glycolysis; pyruvate from D-glyceraldehyde 3-phosphate: step 2/5.</text>
</comment>
<evidence type="ECO:0000313" key="18">
    <source>
        <dbReference type="EMBL" id="KWX15194.1"/>
    </source>
</evidence>
<evidence type="ECO:0000313" key="19">
    <source>
        <dbReference type="Proteomes" id="UP000070089"/>
    </source>
</evidence>
<dbReference type="PROSITE" id="PS00111">
    <property type="entry name" value="PGLYCERATE_KINASE"/>
    <property type="match status" value="1"/>
</dbReference>
<dbReference type="Pfam" id="PF00162">
    <property type="entry name" value="PGK"/>
    <property type="match status" value="1"/>
</dbReference>
<keyword evidence="9" id="KW-0547">Nucleotide-binding</keyword>
<comment type="cofactor">
    <cofactor evidence="2">
        <name>Mg(2+)</name>
        <dbReference type="ChEBI" id="CHEBI:18420"/>
    </cofactor>
</comment>
<dbReference type="HAMAP" id="MF_00145">
    <property type="entry name" value="Phosphoglyc_kinase"/>
    <property type="match status" value="1"/>
</dbReference>
<keyword evidence="11 15" id="KW-0067">ATP-binding</keyword>